<proteinExistence type="inferred from homology"/>
<evidence type="ECO:0000256" key="4">
    <source>
        <dbReference type="ARBA" id="ARBA00023136"/>
    </source>
</evidence>
<gene>
    <name evidence="7" type="ORF">TW77_08205</name>
</gene>
<dbReference type="PANTHER" id="PTHR38776:SF1">
    <property type="entry name" value="MLTA-INTERACTING PROTEIN-RELATED"/>
    <property type="match status" value="1"/>
</dbReference>
<dbReference type="OrthoDB" id="6295836at2"/>
<dbReference type="AlphaFoldDB" id="A0A0F4QS55"/>
<sequence length="265" mass="28621">MIGITKHTLAATVGGLFLGLASVNSYASEPGQDDWEVKVGAGVLVADLPWQGVDNEFALIPMADIKKGNWFSNEDATIGYQFLNIKDVFSAYAGLGYRNEGYDSLFGDNSSSSKVFEGYDAPDGELVLNYGAKFLWFGLSGHTDLSDESDATNFTFSAEVPLYESANGFGISAQAQVRWLDADYVNTVYGISGKNINASVGRTAYQTDDNALNVTFGLNAYYQLTPEITLIGSVSRTELDDEISKSPLVGDDTMDVAFIGALYQF</sequence>
<comment type="caution">
    <text evidence="7">The sequence shown here is derived from an EMBL/GenBank/DDBJ whole genome shotgun (WGS) entry which is preliminary data.</text>
</comment>
<evidence type="ECO:0000313" key="7">
    <source>
        <dbReference type="EMBL" id="KJZ10199.1"/>
    </source>
</evidence>
<dbReference type="GO" id="GO:0009279">
    <property type="term" value="C:cell outer membrane"/>
    <property type="evidence" value="ECO:0007669"/>
    <property type="project" value="UniProtKB-SubCell"/>
</dbReference>
<evidence type="ECO:0000256" key="3">
    <source>
        <dbReference type="ARBA" id="ARBA00022729"/>
    </source>
</evidence>
<keyword evidence="4" id="KW-0472">Membrane</keyword>
<organism evidence="7 8">
    <name type="scientific">Pseudoalteromonas rubra</name>
    <dbReference type="NCBI Taxonomy" id="43658"/>
    <lineage>
        <taxon>Bacteria</taxon>
        <taxon>Pseudomonadati</taxon>
        <taxon>Pseudomonadota</taxon>
        <taxon>Gammaproteobacteria</taxon>
        <taxon>Alteromonadales</taxon>
        <taxon>Pseudoalteromonadaceae</taxon>
        <taxon>Pseudoalteromonas</taxon>
    </lineage>
</organism>
<comment type="subcellular location">
    <subcellularLocation>
        <location evidence="1">Cell outer membrane</location>
    </subcellularLocation>
</comment>
<dbReference type="Pfam" id="PF06629">
    <property type="entry name" value="MipA"/>
    <property type="match status" value="1"/>
</dbReference>
<dbReference type="Proteomes" id="UP000033452">
    <property type="component" value="Unassembled WGS sequence"/>
</dbReference>
<evidence type="ECO:0000256" key="1">
    <source>
        <dbReference type="ARBA" id="ARBA00004442"/>
    </source>
</evidence>
<feature type="chain" id="PRO_5002475895" evidence="6">
    <location>
        <begin position="28"/>
        <end position="265"/>
    </location>
</feature>
<dbReference type="PATRIC" id="fig|43658.5.peg.1725"/>
<dbReference type="InterPro" id="IPR010583">
    <property type="entry name" value="MipA"/>
</dbReference>
<protein>
    <submittedName>
        <fullName evidence="7">Structural protein MipA</fullName>
    </submittedName>
</protein>
<dbReference type="RefSeq" id="WP_046004475.1">
    <property type="nucleotide sequence ID" value="NZ_JXYA01000016.1"/>
</dbReference>
<name>A0A0F4QS55_9GAMM</name>
<keyword evidence="5" id="KW-0998">Cell outer membrane</keyword>
<keyword evidence="8" id="KW-1185">Reference proteome</keyword>
<reference evidence="7 8" key="1">
    <citation type="journal article" date="2015" name="BMC Genomics">
        <title>Genome mining reveals unlocked bioactive potential of marine Gram-negative bacteria.</title>
        <authorList>
            <person name="Machado H."/>
            <person name="Sonnenschein E.C."/>
            <person name="Melchiorsen J."/>
            <person name="Gram L."/>
        </authorList>
    </citation>
    <scope>NUCLEOTIDE SEQUENCE [LARGE SCALE GENOMIC DNA]</scope>
    <source>
        <strain evidence="7 8">S2471</strain>
    </source>
</reference>
<comment type="similarity">
    <text evidence="2">Belongs to the MipA/OmpV family.</text>
</comment>
<dbReference type="PANTHER" id="PTHR38776">
    <property type="entry name" value="MLTA-INTERACTING PROTEIN-RELATED"/>
    <property type="match status" value="1"/>
</dbReference>
<evidence type="ECO:0000256" key="6">
    <source>
        <dbReference type="SAM" id="SignalP"/>
    </source>
</evidence>
<keyword evidence="3 6" id="KW-0732">Signal</keyword>
<feature type="signal peptide" evidence="6">
    <location>
        <begin position="1"/>
        <end position="27"/>
    </location>
</feature>
<accession>A0A0F4QS55</accession>
<evidence type="ECO:0000313" key="8">
    <source>
        <dbReference type="Proteomes" id="UP000033452"/>
    </source>
</evidence>
<dbReference type="EMBL" id="JXYA01000016">
    <property type="protein sequence ID" value="KJZ10199.1"/>
    <property type="molecule type" value="Genomic_DNA"/>
</dbReference>
<evidence type="ECO:0000256" key="2">
    <source>
        <dbReference type="ARBA" id="ARBA00005722"/>
    </source>
</evidence>
<evidence type="ECO:0000256" key="5">
    <source>
        <dbReference type="ARBA" id="ARBA00023237"/>
    </source>
</evidence>